<reference evidence="1" key="1">
    <citation type="submission" date="2018-12" db="EMBL/GenBank/DDBJ databases">
        <title>Novel natural products biosynthetic potential of the class Ktedonobacteria.</title>
        <authorList>
            <person name="Zheng Y."/>
            <person name="Saitou A."/>
            <person name="Wang C.M."/>
            <person name="Toyoda A."/>
            <person name="Minakuchi Y."/>
            <person name="Sekiguchi Y."/>
            <person name="Ueda K."/>
            <person name="Takano H."/>
            <person name="Sakai Y."/>
            <person name="Yokota A."/>
            <person name="Yabe S."/>
        </authorList>
    </citation>
    <scope>NUCLEOTIDE SEQUENCE</scope>
    <source>
        <strain evidence="1">COM3</strain>
    </source>
</reference>
<organism evidence="1">
    <name type="scientific">Thermosporothrix sp. COM3</name>
    <dbReference type="NCBI Taxonomy" id="2490863"/>
    <lineage>
        <taxon>Bacteria</taxon>
        <taxon>Bacillati</taxon>
        <taxon>Chloroflexota</taxon>
        <taxon>Ktedonobacteria</taxon>
        <taxon>Ktedonobacterales</taxon>
        <taxon>Thermosporotrichaceae</taxon>
        <taxon>Thermosporothrix</taxon>
    </lineage>
</organism>
<evidence type="ECO:0008006" key="2">
    <source>
        <dbReference type="Google" id="ProtNLM"/>
    </source>
</evidence>
<proteinExistence type="predicted"/>
<gene>
    <name evidence="1" type="ORF">KTC_28550</name>
</gene>
<dbReference type="InterPro" id="IPR012338">
    <property type="entry name" value="Beta-lactam/transpept-like"/>
</dbReference>
<protein>
    <recommendedName>
        <fullName evidence="2">Beta-lactamase-related domain-containing protein</fullName>
    </recommendedName>
</protein>
<evidence type="ECO:0000313" key="1">
    <source>
        <dbReference type="EMBL" id="BBH88104.1"/>
    </source>
</evidence>
<dbReference type="EMBL" id="AP019376">
    <property type="protein sequence ID" value="BBH88104.1"/>
    <property type="molecule type" value="Genomic_DNA"/>
</dbReference>
<sequence length="90" mass="9334">MPWVGPASFGHSGSGGSVAYGDPDAGVGIGYVTNPWSFRVGKPRAASLAEAVKTCLPVTVTAPDTQISLDPFWPIVMLAGTERLSDLTND</sequence>
<accession>A0A455SSH3</accession>
<dbReference type="SUPFAM" id="SSF56601">
    <property type="entry name" value="beta-lactamase/transpeptidase-like"/>
    <property type="match status" value="1"/>
</dbReference>
<name>A0A455SSH3_9CHLR</name>
<dbReference type="Gene3D" id="3.40.710.10">
    <property type="entry name" value="DD-peptidase/beta-lactamase superfamily"/>
    <property type="match status" value="1"/>
</dbReference>
<dbReference type="AlphaFoldDB" id="A0A455SSH3"/>